<proteinExistence type="inferred from homology"/>
<dbReference type="InterPro" id="IPR004107">
    <property type="entry name" value="Integrase_SAM-like_N"/>
</dbReference>
<dbReference type="InterPro" id="IPR002104">
    <property type="entry name" value="Integrase_catalytic"/>
</dbReference>
<dbReference type="SUPFAM" id="SSF56349">
    <property type="entry name" value="DNA breaking-rejoining enzymes"/>
    <property type="match status" value="1"/>
</dbReference>
<dbReference type="PANTHER" id="PTHR30349">
    <property type="entry name" value="PHAGE INTEGRASE-RELATED"/>
    <property type="match status" value="1"/>
</dbReference>
<reference evidence="8 9" key="1">
    <citation type="submission" date="2016-12" db="EMBL/GenBank/DDBJ databases">
        <title>The new phylogeny of genus Mycobacterium.</title>
        <authorList>
            <person name="Tortoli E."/>
            <person name="Trovato A."/>
            <person name="Cirillo D.M."/>
        </authorList>
    </citation>
    <scope>NUCLEOTIDE SEQUENCE [LARGE SCALE GENOMIC DNA]</scope>
    <source>
        <strain evidence="8 9">DSM 45069</strain>
    </source>
</reference>
<dbReference type="CDD" id="cd01189">
    <property type="entry name" value="INT_ICEBs1_C_like"/>
    <property type="match status" value="1"/>
</dbReference>
<dbReference type="Proteomes" id="UP000192707">
    <property type="component" value="Unassembled WGS sequence"/>
</dbReference>
<dbReference type="OrthoDB" id="1822491at2"/>
<dbReference type="Gene3D" id="1.10.150.130">
    <property type="match status" value="1"/>
</dbReference>
<evidence type="ECO:0000256" key="5">
    <source>
        <dbReference type="PROSITE-ProRule" id="PRU01248"/>
    </source>
</evidence>
<dbReference type="GO" id="GO:0006310">
    <property type="term" value="P:DNA recombination"/>
    <property type="evidence" value="ECO:0007669"/>
    <property type="project" value="UniProtKB-KW"/>
</dbReference>
<keyword evidence="2" id="KW-0229">DNA integration</keyword>
<dbReference type="GO" id="GO:0003677">
    <property type="term" value="F:DNA binding"/>
    <property type="evidence" value="ECO:0007669"/>
    <property type="project" value="UniProtKB-UniRule"/>
</dbReference>
<name>A0A1W9Z6L8_MYCAI</name>
<evidence type="ECO:0000259" key="7">
    <source>
        <dbReference type="PROSITE" id="PS51900"/>
    </source>
</evidence>
<gene>
    <name evidence="8" type="ORF">BST14_25200</name>
</gene>
<dbReference type="AlphaFoldDB" id="A0A1W9Z6L8"/>
<evidence type="ECO:0000313" key="8">
    <source>
        <dbReference type="EMBL" id="ORA08051.1"/>
    </source>
</evidence>
<dbReference type="GO" id="GO:0015074">
    <property type="term" value="P:DNA integration"/>
    <property type="evidence" value="ECO:0007669"/>
    <property type="project" value="UniProtKB-KW"/>
</dbReference>
<dbReference type="InterPro" id="IPR010998">
    <property type="entry name" value="Integrase_recombinase_N"/>
</dbReference>
<dbReference type="Pfam" id="PF14659">
    <property type="entry name" value="Phage_int_SAM_3"/>
    <property type="match status" value="1"/>
</dbReference>
<keyword evidence="4" id="KW-0233">DNA recombination</keyword>
<keyword evidence="9" id="KW-1185">Reference proteome</keyword>
<evidence type="ECO:0000256" key="4">
    <source>
        <dbReference type="ARBA" id="ARBA00023172"/>
    </source>
</evidence>
<dbReference type="EMBL" id="MVHG01000107">
    <property type="protein sequence ID" value="ORA08051.1"/>
    <property type="molecule type" value="Genomic_DNA"/>
</dbReference>
<feature type="domain" description="Core-binding (CB)" evidence="7">
    <location>
        <begin position="60"/>
        <end position="141"/>
    </location>
</feature>
<comment type="similarity">
    <text evidence="1">Belongs to the 'phage' integrase family.</text>
</comment>
<dbReference type="InterPro" id="IPR044068">
    <property type="entry name" value="CB"/>
</dbReference>
<evidence type="ECO:0000313" key="9">
    <source>
        <dbReference type="Proteomes" id="UP000192707"/>
    </source>
</evidence>
<evidence type="ECO:0000256" key="1">
    <source>
        <dbReference type="ARBA" id="ARBA00008857"/>
    </source>
</evidence>
<accession>A0A1W9Z6L8</accession>
<feature type="domain" description="Tyr recombinase" evidence="6">
    <location>
        <begin position="163"/>
        <end position="359"/>
    </location>
</feature>
<dbReference type="Pfam" id="PF00589">
    <property type="entry name" value="Phage_integrase"/>
    <property type="match status" value="1"/>
</dbReference>
<comment type="caution">
    <text evidence="8">The sequence shown here is derived from an EMBL/GenBank/DDBJ whole genome shotgun (WGS) entry which is preliminary data.</text>
</comment>
<dbReference type="InterPro" id="IPR011010">
    <property type="entry name" value="DNA_brk_join_enz"/>
</dbReference>
<dbReference type="Gene3D" id="1.10.443.10">
    <property type="entry name" value="Intergrase catalytic core"/>
    <property type="match status" value="1"/>
</dbReference>
<dbReference type="PROSITE" id="PS51900">
    <property type="entry name" value="CB"/>
    <property type="match status" value="1"/>
</dbReference>
<organism evidence="8 9">
    <name type="scientific">Mycobacterium arosiense ATCC BAA-1401 = DSM 45069</name>
    <dbReference type="NCBI Taxonomy" id="1265311"/>
    <lineage>
        <taxon>Bacteria</taxon>
        <taxon>Bacillati</taxon>
        <taxon>Actinomycetota</taxon>
        <taxon>Actinomycetes</taxon>
        <taxon>Mycobacteriales</taxon>
        <taxon>Mycobacteriaceae</taxon>
        <taxon>Mycobacterium</taxon>
        <taxon>Mycobacterium avium complex (MAC)</taxon>
    </lineage>
</organism>
<evidence type="ECO:0000256" key="3">
    <source>
        <dbReference type="ARBA" id="ARBA00023125"/>
    </source>
</evidence>
<dbReference type="InterPro" id="IPR013762">
    <property type="entry name" value="Integrase-like_cat_sf"/>
</dbReference>
<evidence type="ECO:0000259" key="6">
    <source>
        <dbReference type="PROSITE" id="PS51898"/>
    </source>
</evidence>
<protein>
    <submittedName>
        <fullName evidence="8">Site-specific integrase</fullName>
    </submittedName>
</protein>
<evidence type="ECO:0000256" key="2">
    <source>
        <dbReference type="ARBA" id="ARBA00022908"/>
    </source>
</evidence>
<sequence>MTIRRREANSGTRWDVEWLLPDGAKRSKTFKTLRAAKLFDGELRSAREDGETVDPRGGKLELRVVYKSWLASRPDLSPKVRRGYEDNWRLRIEPKFGKWPIGRILREDVQEWVNDMTAAGLGPRTVRWTHSVLRMTLDHAITDKKLRGKNPASNVRFPAMGQTSHVYLTAVEVTKLVELCDTATPEDSRAAKQGDVVLILAYTGLRFGELTGLNVEDVDLQARRIRIRRSITQLSGRLIEGPPKSRAGRRSVPIPERLVPILKRRIEGRPTGEPAIMSPKGSRLGLENWKRAVAWRTRIAELGHPTMRVHDLRHTYASLSRSAGADLKLLQVTMGHASIVVTAHTYADLYDSDLDRVADALDGLDG</sequence>
<dbReference type="PROSITE" id="PS51898">
    <property type="entry name" value="TYR_RECOMBINASE"/>
    <property type="match status" value="1"/>
</dbReference>
<dbReference type="PANTHER" id="PTHR30349:SF64">
    <property type="entry name" value="PROPHAGE INTEGRASE INTD-RELATED"/>
    <property type="match status" value="1"/>
</dbReference>
<dbReference type="InterPro" id="IPR050090">
    <property type="entry name" value="Tyrosine_recombinase_XerCD"/>
</dbReference>
<dbReference type="RefSeq" id="WP_083067027.1">
    <property type="nucleotide sequence ID" value="NZ_MVHG01000107.1"/>
</dbReference>
<keyword evidence="3 5" id="KW-0238">DNA-binding</keyword>